<dbReference type="PROSITE" id="PS51352">
    <property type="entry name" value="THIOREDOXIN_2"/>
    <property type="match status" value="1"/>
</dbReference>
<feature type="domain" description="Thioredoxin" evidence="2">
    <location>
        <begin position="38"/>
        <end position="144"/>
    </location>
</feature>
<dbReference type="Pfam" id="PF00085">
    <property type="entry name" value="Thioredoxin"/>
    <property type="match status" value="1"/>
</dbReference>
<dbReference type="PANTHER" id="PTHR45672:SF11">
    <property type="entry name" value="PROTEIN DISULFIDE-ISOMERASE C17H9.14C"/>
    <property type="match status" value="1"/>
</dbReference>
<dbReference type="GO" id="GO:0006457">
    <property type="term" value="P:protein folding"/>
    <property type="evidence" value="ECO:0007669"/>
    <property type="project" value="TreeGrafter"/>
</dbReference>
<proteinExistence type="predicted"/>
<evidence type="ECO:0000256" key="1">
    <source>
        <dbReference type="SAM" id="Phobius"/>
    </source>
</evidence>
<dbReference type="EMBL" id="MN740510">
    <property type="protein sequence ID" value="QHU30625.1"/>
    <property type="molecule type" value="Genomic_DNA"/>
</dbReference>
<dbReference type="InterPro" id="IPR051063">
    <property type="entry name" value="PDI"/>
</dbReference>
<dbReference type="InterPro" id="IPR036249">
    <property type="entry name" value="Thioredoxin-like_sf"/>
</dbReference>
<dbReference type="InterPro" id="IPR013766">
    <property type="entry name" value="Thioredoxin_domain"/>
</dbReference>
<dbReference type="SUPFAM" id="SSF52833">
    <property type="entry name" value="Thioredoxin-like"/>
    <property type="match status" value="1"/>
</dbReference>
<evidence type="ECO:0000259" key="2">
    <source>
        <dbReference type="PROSITE" id="PS51352"/>
    </source>
</evidence>
<accession>A0A6C0LKX3</accession>
<dbReference type="CDD" id="cd02961">
    <property type="entry name" value="PDI_a_family"/>
    <property type="match status" value="1"/>
</dbReference>
<protein>
    <recommendedName>
        <fullName evidence="2">Thioredoxin domain-containing protein</fullName>
    </recommendedName>
</protein>
<organism evidence="3">
    <name type="scientific">viral metagenome</name>
    <dbReference type="NCBI Taxonomy" id="1070528"/>
    <lineage>
        <taxon>unclassified sequences</taxon>
        <taxon>metagenomes</taxon>
        <taxon>organismal metagenomes</taxon>
    </lineage>
</organism>
<dbReference type="GO" id="GO:0005783">
    <property type="term" value="C:endoplasmic reticulum"/>
    <property type="evidence" value="ECO:0007669"/>
    <property type="project" value="TreeGrafter"/>
</dbReference>
<dbReference type="PANTHER" id="PTHR45672">
    <property type="entry name" value="PROTEIN DISULFIDE-ISOMERASE C17H9.14C-RELATED"/>
    <property type="match status" value="1"/>
</dbReference>
<keyword evidence="1" id="KW-0472">Membrane</keyword>
<evidence type="ECO:0000313" key="3">
    <source>
        <dbReference type="EMBL" id="QHU30625.1"/>
    </source>
</evidence>
<sequence>MANDNIGGKMLLLAFIIIILLIICNKSQLKSGFVGGGGSVLELNPSNYDNTVNGDYLIMVKFMAPWCGYCTKIEGPWKDLAKAYEGDDSVVIAEVNADMHKELASKANVGGYPTIMTYKNGKCLGKYQGERTVPSWKAHINANK</sequence>
<reference evidence="3" key="1">
    <citation type="journal article" date="2020" name="Nature">
        <title>Giant virus diversity and host interactions through global metagenomics.</title>
        <authorList>
            <person name="Schulz F."/>
            <person name="Roux S."/>
            <person name="Paez-Espino D."/>
            <person name="Jungbluth S."/>
            <person name="Walsh D.A."/>
            <person name="Denef V.J."/>
            <person name="McMahon K.D."/>
            <person name="Konstantinidis K.T."/>
            <person name="Eloe-Fadrosh E.A."/>
            <person name="Kyrpides N.C."/>
            <person name="Woyke T."/>
        </authorList>
    </citation>
    <scope>NUCLEOTIDE SEQUENCE</scope>
    <source>
        <strain evidence="3">GVMAG-M-3300027833-19</strain>
    </source>
</reference>
<keyword evidence="1" id="KW-1133">Transmembrane helix</keyword>
<dbReference type="AlphaFoldDB" id="A0A6C0LKX3"/>
<keyword evidence="1" id="KW-0812">Transmembrane</keyword>
<dbReference type="Gene3D" id="3.40.30.10">
    <property type="entry name" value="Glutaredoxin"/>
    <property type="match status" value="1"/>
</dbReference>
<feature type="transmembrane region" description="Helical" evidence="1">
    <location>
        <begin position="6"/>
        <end position="24"/>
    </location>
</feature>
<dbReference type="GO" id="GO:0003756">
    <property type="term" value="F:protein disulfide isomerase activity"/>
    <property type="evidence" value="ECO:0007669"/>
    <property type="project" value="TreeGrafter"/>
</dbReference>
<name>A0A6C0LKX3_9ZZZZ</name>